<comment type="caution">
    <text evidence="2">The sequence shown here is derived from an EMBL/GenBank/DDBJ whole genome shotgun (WGS) entry which is preliminary data.</text>
</comment>
<dbReference type="Gene3D" id="3.20.20.150">
    <property type="entry name" value="Divalent-metal-dependent TIM barrel enzymes"/>
    <property type="match status" value="1"/>
</dbReference>
<name>A0ABX0F090_9BACT</name>
<keyword evidence="3" id="KW-1185">Reference proteome</keyword>
<evidence type="ECO:0000313" key="2">
    <source>
        <dbReference type="EMBL" id="NGZ45297.1"/>
    </source>
</evidence>
<protein>
    <submittedName>
        <fullName evidence="2">Sugar phosphate isomerase/epimerase</fullName>
    </submittedName>
</protein>
<evidence type="ECO:0000313" key="3">
    <source>
        <dbReference type="Proteomes" id="UP001318301"/>
    </source>
</evidence>
<organism evidence="2 3">
    <name type="scientific">Aquirufa beregesia</name>
    <dbReference type="NCBI Taxonomy" id="2516556"/>
    <lineage>
        <taxon>Bacteria</taxon>
        <taxon>Pseudomonadati</taxon>
        <taxon>Bacteroidota</taxon>
        <taxon>Cytophagia</taxon>
        <taxon>Cytophagales</taxon>
        <taxon>Flectobacillaceae</taxon>
        <taxon>Aquirufa</taxon>
    </lineage>
</organism>
<dbReference type="GO" id="GO:0016853">
    <property type="term" value="F:isomerase activity"/>
    <property type="evidence" value="ECO:0007669"/>
    <property type="project" value="UniProtKB-KW"/>
</dbReference>
<dbReference type="Proteomes" id="UP001318301">
    <property type="component" value="Unassembled WGS sequence"/>
</dbReference>
<dbReference type="PANTHER" id="PTHR12110">
    <property type="entry name" value="HYDROXYPYRUVATE ISOMERASE"/>
    <property type="match status" value="1"/>
</dbReference>
<accession>A0ABX0F090</accession>
<feature type="domain" description="Xylose isomerase-like TIM barrel" evidence="1">
    <location>
        <begin position="47"/>
        <end position="241"/>
    </location>
</feature>
<dbReference type="RefSeq" id="WP_166232740.1">
    <property type="nucleotide sequence ID" value="NZ_CBCSIJ010000011.1"/>
</dbReference>
<evidence type="ECO:0000259" key="1">
    <source>
        <dbReference type="Pfam" id="PF01261"/>
    </source>
</evidence>
<proteinExistence type="predicted"/>
<keyword evidence="2" id="KW-0413">Isomerase</keyword>
<dbReference type="InterPro" id="IPR050312">
    <property type="entry name" value="IolE/XylAMocC-like"/>
</dbReference>
<sequence length="343" mass="37779">MTQIHNYPKLHNATWPGIVGKGPDSEPVISLDQMLEMTAAAEVDGVKFDGVDVGLFDPHFDINSGKEGAKRLAEKVAAHGLEIGSLVAPIWGGPAIGSKADQDTFVDMVKKSCEIGQTLREMGIRPNGIVRIDSASGVSDWAKDPVGNSKKIVETFQRACDVAADYGERLAAEGEICWGGMHSWRQMVATLEAVDRKNIGFQADMSHTLLYTMGYNSPEDRILPEGYDWSDREVLKDALRQITAALRPWTIDFHVAQNDGTVHGTGSHDKTGRHCQATDPNGKLVVAEDAGFWLRDEKGELTKAFKHICWDGCMFSNEVMLQQKTWNDILATMIKVRNAHGWS</sequence>
<dbReference type="EMBL" id="SEWW01000010">
    <property type="protein sequence ID" value="NGZ45297.1"/>
    <property type="molecule type" value="Genomic_DNA"/>
</dbReference>
<dbReference type="PANTHER" id="PTHR12110:SF21">
    <property type="entry name" value="XYLOSE ISOMERASE-LIKE TIM BARREL DOMAIN-CONTAINING PROTEIN"/>
    <property type="match status" value="1"/>
</dbReference>
<dbReference type="InterPro" id="IPR036237">
    <property type="entry name" value="Xyl_isomerase-like_sf"/>
</dbReference>
<dbReference type="Pfam" id="PF01261">
    <property type="entry name" value="AP_endonuc_2"/>
    <property type="match status" value="1"/>
</dbReference>
<reference evidence="2 3" key="1">
    <citation type="submission" date="2019-02" db="EMBL/GenBank/DDBJ databases">
        <title>Genome of a new Bacteroidetes strain.</title>
        <authorList>
            <person name="Pitt A."/>
        </authorList>
    </citation>
    <scope>NUCLEOTIDE SEQUENCE [LARGE SCALE GENOMIC DNA]</scope>
    <source>
        <strain evidence="2 3">50C-KIRBA</strain>
    </source>
</reference>
<gene>
    <name evidence="2" type="ORF">EWU23_12500</name>
</gene>
<dbReference type="InterPro" id="IPR013022">
    <property type="entry name" value="Xyl_isomerase-like_TIM-brl"/>
</dbReference>
<dbReference type="SUPFAM" id="SSF51658">
    <property type="entry name" value="Xylose isomerase-like"/>
    <property type="match status" value="1"/>
</dbReference>